<keyword evidence="11" id="KW-0234">DNA repair</keyword>
<dbReference type="Gene3D" id="3.40.470.10">
    <property type="entry name" value="Uracil-DNA glycosylase-like domain"/>
    <property type="match status" value="1"/>
</dbReference>
<evidence type="ECO:0000313" key="14">
    <source>
        <dbReference type="Proteomes" id="UP001433638"/>
    </source>
</evidence>
<keyword evidence="14" id="KW-1185">Reference proteome</keyword>
<keyword evidence="5" id="KW-0004">4Fe-4S</keyword>
<keyword evidence="6" id="KW-0479">Metal-binding</keyword>
<name>A0ABV1M6B6_9NEIS</name>
<gene>
    <name evidence="13" type="ORF">ABNW52_13975</name>
</gene>
<evidence type="ECO:0000256" key="4">
    <source>
        <dbReference type="ARBA" id="ARBA00019403"/>
    </source>
</evidence>
<dbReference type="SMART" id="SM00987">
    <property type="entry name" value="UreE_C"/>
    <property type="match status" value="1"/>
</dbReference>
<evidence type="ECO:0000256" key="10">
    <source>
        <dbReference type="ARBA" id="ARBA00023014"/>
    </source>
</evidence>
<dbReference type="SMART" id="SM00986">
    <property type="entry name" value="UDG"/>
    <property type="match status" value="1"/>
</dbReference>
<dbReference type="RefSeq" id="WP_349588968.1">
    <property type="nucleotide sequence ID" value="NZ_JBEFLD010000007.1"/>
</dbReference>
<evidence type="ECO:0000256" key="11">
    <source>
        <dbReference type="ARBA" id="ARBA00023204"/>
    </source>
</evidence>
<evidence type="ECO:0000256" key="1">
    <source>
        <dbReference type="ARBA" id="ARBA00001400"/>
    </source>
</evidence>
<dbReference type="InterPro" id="IPR005122">
    <property type="entry name" value="Uracil-DNA_glycosylase-like"/>
</dbReference>
<dbReference type="SUPFAM" id="SSF52141">
    <property type="entry name" value="Uracil-DNA glycosylase-like"/>
    <property type="match status" value="1"/>
</dbReference>
<comment type="caution">
    <text evidence="13">The sequence shown here is derived from an EMBL/GenBank/DDBJ whole genome shotgun (WGS) entry which is preliminary data.</text>
</comment>
<comment type="similarity">
    <text evidence="2">Belongs to the uracil-DNA glycosylase (UDG) superfamily. Type 4 (UDGa) family.</text>
</comment>
<sequence length="262" mass="28438">MSRRDLILAEIGHRTLWQPRHPPVGAQPALSAATIPESTSHITMAVAAPPSPAAENTSVAEPPSPAAPTAIVAAAPIPIADWDDLQGQVSACQQCQLAKTRNNTVVGRGNNKARVLLIGEAPGEQEDRQGLPFVGKAGQLLENMLAAAGIDSARDVYICNLLKCRPPGNRNPAQDEITKCNRFLQWQIDAVQPELIVAVGRFAAQSLLQNQASLSSLRGKLHQHGRYPVLVSFHPAYLLRSPTEKAKAWQDWCRVRQLLKQQ</sequence>
<dbReference type="NCBIfam" id="TIGR00758">
    <property type="entry name" value="UDG_fam4"/>
    <property type="match status" value="1"/>
</dbReference>
<accession>A0ABV1M6B6</accession>
<keyword evidence="7" id="KW-0227">DNA damage</keyword>
<keyword evidence="10" id="KW-0411">Iron-sulfur</keyword>
<protein>
    <recommendedName>
        <fullName evidence="4">Type-4 uracil-DNA glycosylase</fullName>
        <ecNumber evidence="3">3.2.2.27</ecNumber>
    </recommendedName>
</protein>
<organism evidence="13 14">
    <name type="scientific">Vogesella oryzagri</name>
    <dbReference type="NCBI Taxonomy" id="3160864"/>
    <lineage>
        <taxon>Bacteria</taxon>
        <taxon>Pseudomonadati</taxon>
        <taxon>Pseudomonadota</taxon>
        <taxon>Betaproteobacteria</taxon>
        <taxon>Neisseriales</taxon>
        <taxon>Chromobacteriaceae</taxon>
        <taxon>Vogesella</taxon>
    </lineage>
</organism>
<dbReference type="CDD" id="cd10030">
    <property type="entry name" value="UDG-F4_TTUDGA_SPO1dp_like"/>
    <property type="match status" value="1"/>
</dbReference>
<reference evidence="13" key="1">
    <citation type="submission" date="2024-06" db="EMBL/GenBank/DDBJ databases">
        <title>Genome sequence of Vogesella sp. MAHUQ-64.</title>
        <authorList>
            <person name="Huq M.A."/>
        </authorList>
    </citation>
    <scope>NUCLEOTIDE SEQUENCE</scope>
    <source>
        <strain evidence="13">MAHUQ-64</strain>
    </source>
</reference>
<keyword evidence="8 13" id="KW-0378">Hydrolase</keyword>
<dbReference type="EC" id="3.2.2.27" evidence="3"/>
<dbReference type="InterPro" id="IPR051536">
    <property type="entry name" value="UDG_Type-4/5"/>
</dbReference>
<evidence type="ECO:0000313" key="13">
    <source>
        <dbReference type="EMBL" id="MEQ6291723.1"/>
    </source>
</evidence>
<evidence type="ECO:0000256" key="2">
    <source>
        <dbReference type="ARBA" id="ARBA00006521"/>
    </source>
</evidence>
<comment type="catalytic activity">
    <reaction evidence="1">
        <text>Hydrolyzes single-stranded DNA or mismatched double-stranded DNA and polynucleotides, releasing free uracil.</text>
        <dbReference type="EC" id="3.2.2.27"/>
    </reaction>
</comment>
<evidence type="ECO:0000259" key="12">
    <source>
        <dbReference type="SMART" id="SM00986"/>
    </source>
</evidence>
<dbReference type="PANTHER" id="PTHR33693:SF1">
    <property type="entry name" value="TYPE-4 URACIL-DNA GLYCOSYLASE"/>
    <property type="match status" value="1"/>
</dbReference>
<evidence type="ECO:0000256" key="9">
    <source>
        <dbReference type="ARBA" id="ARBA00023004"/>
    </source>
</evidence>
<evidence type="ECO:0000256" key="5">
    <source>
        <dbReference type="ARBA" id="ARBA00022485"/>
    </source>
</evidence>
<dbReference type="InterPro" id="IPR005273">
    <property type="entry name" value="Ura-DNA_glyco_family4"/>
</dbReference>
<dbReference type="Proteomes" id="UP001433638">
    <property type="component" value="Unassembled WGS sequence"/>
</dbReference>
<evidence type="ECO:0000256" key="6">
    <source>
        <dbReference type="ARBA" id="ARBA00022723"/>
    </source>
</evidence>
<keyword evidence="9" id="KW-0408">Iron</keyword>
<dbReference type="InterPro" id="IPR036895">
    <property type="entry name" value="Uracil-DNA_glycosylase-like_sf"/>
</dbReference>
<dbReference type="GO" id="GO:0004844">
    <property type="term" value="F:uracil DNA N-glycosylase activity"/>
    <property type="evidence" value="ECO:0007669"/>
    <property type="project" value="UniProtKB-EC"/>
</dbReference>
<dbReference type="EMBL" id="JBEFLD010000007">
    <property type="protein sequence ID" value="MEQ6291723.1"/>
    <property type="molecule type" value="Genomic_DNA"/>
</dbReference>
<keyword evidence="13" id="KW-0326">Glycosidase</keyword>
<evidence type="ECO:0000256" key="3">
    <source>
        <dbReference type="ARBA" id="ARBA00012030"/>
    </source>
</evidence>
<dbReference type="PANTHER" id="PTHR33693">
    <property type="entry name" value="TYPE-5 URACIL-DNA GLYCOSYLASE"/>
    <property type="match status" value="1"/>
</dbReference>
<proteinExistence type="inferred from homology"/>
<evidence type="ECO:0000256" key="8">
    <source>
        <dbReference type="ARBA" id="ARBA00022801"/>
    </source>
</evidence>
<dbReference type="Pfam" id="PF03167">
    <property type="entry name" value="UDG"/>
    <property type="match status" value="1"/>
</dbReference>
<feature type="domain" description="Uracil-DNA glycosylase-like" evidence="12">
    <location>
        <begin position="106"/>
        <end position="253"/>
    </location>
</feature>
<evidence type="ECO:0000256" key="7">
    <source>
        <dbReference type="ARBA" id="ARBA00022763"/>
    </source>
</evidence>